<dbReference type="PROSITE" id="PS50940">
    <property type="entry name" value="CHIT_BIND_II"/>
    <property type="match status" value="3"/>
</dbReference>
<proteinExistence type="predicted"/>
<organism evidence="9 10">
    <name type="scientific">Daphnia pulex</name>
    <name type="common">Water flea</name>
    <dbReference type="NCBI Taxonomy" id="6669"/>
    <lineage>
        <taxon>Eukaryota</taxon>
        <taxon>Metazoa</taxon>
        <taxon>Ecdysozoa</taxon>
        <taxon>Arthropoda</taxon>
        <taxon>Crustacea</taxon>
        <taxon>Branchiopoda</taxon>
        <taxon>Diplostraca</taxon>
        <taxon>Cladocera</taxon>
        <taxon>Anomopoda</taxon>
        <taxon>Daphniidae</taxon>
        <taxon>Daphnia</taxon>
    </lineage>
</organism>
<dbReference type="OrthoDB" id="6020543at2759"/>
<reference evidence="9 10" key="1">
    <citation type="journal article" date="2011" name="Science">
        <title>The ecoresponsive genome of Daphnia pulex.</title>
        <authorList>
            <person name="Colbourne J.K."/>
            <person name="Pfrender M.E."/>
            <person name="Gilbert D."/>
            <person name="Thomas W.K."/>
            <person name="Tucker A."/>
            <person name="Oakley T.H."/>
            <person name="Tokishita S."/>
            <person name="Aerts A."/>
            <person name="Arnold G.J."/>
            <person name="Basu M.K."/>
            <person name="Bauer D.J."/>
            <person name="Caceres C.E."/>
            <person name="Carmel L."/>
            <person name="Casola C."/>
            <person name="Choi J.H."/>
            <person name="Detter J.C."/>
            <person name="Dong Q."/>
            <person name="Dusheyko S."/>
            <person name="Eads B.D."/>
            <person name="Frohlich T."/>
            <person name="Geiler-Samerotte K.A."/>
            <person name="Gerlach D."/>
            <person name="Hatcher P."/>
            <person name="Jogdeo S."/>
            <person name="Krijgsveld J."/>
            <person name="Kriventseva E.V."/>
            <person name="Kultz D."/>
            <person name="Laforsch C."/>
            <person name="Lindquist E."/>
            <person name="Lopez J."/>
            <person name="Manak J.R."/>
            <person name="Muller J."/>
            <person name="Pangilinan J."/>
            <person name="Patwardhan R.P."/>
            <person name="Pitluck S."/>
            <person name="Pritham E.J."/>
            <person name="Rechtsteiner A."/>
            <person name="Rho M."/>
            <person name="Rogozin I.B."/>
            <person name="Sakarya O."/>
            <person name="Salamov A."/>
            <person name="Schaack S."/>
            <person name="Shapiro H."/>
            <person name="Shiga Y."/>
            <person name="Skalitzky C."/>
            <person name="Smith Z."/>
            <person name="Souvorov A."/>
            <person name="Sung W."/>
            <person name="Tang Z."/>
            <person name="Tsuchiya D."/>
            <person name="Tu H."/>
            <person name="Vos H."/>
            <person name="Wang M."/>
            <person name="Wolf Y.I."/>
            <person name="Yamagata H."/>
            <person name="Yamada T."/>
            <person name="Ye Y."/>
            <person name="Shaw J.R."/>
            <person name="Andrews J."/>
            <person name="Crease T.J."/>
            <person name="Tang H."/>
            <person name="Lucas S.M."/>
            <person name="Robertson H.M."/>
            <person name="Bork P."/>
            <person name="Koonin E.V."/>
            <person name="Zdobnov E.M."/>
            <person name="Grigoriev I.V."/>
            <person name="Lynch M."/>
            <person name="Boore J.L."/>
        </authorList>
    </citation>
    <scope>NUCLEOTIDE SEQUENCE [LARGE SCALE GENOMIC DNA]</scope>
</reference>
<protein>
    <recommendedName>
        <fullName evidence="8">Chitin-binding type-2 domain-containing protein</fullName>
    </recommendedName>
</protein>
<keyword evidence="3" id="KW-0677">Repeat</keyword>
<feature type="chain" id="PRO_5003240634" description="Chitin-binding type-2 domain-containing protein" evidence="7">
    <location>
        <begin position="20"/>
        <end position="478"/>
    </location>
</feature>
<feature type="domain" description="Chitin-binding type-2" evidence="8">
    <location>
        <begin position="352"/>
        <end position="412"/>
    </location>
</feature>
<dbReference type="PANTHER" id="PTHR23301">
    <property type="entry name" value="CHITIN BINDING PERITROPHIN-A"/>
    <property type="match status" value="1"/>
</dbReference>
<dbReference type="Proteomes" id="UP000000305">
    <property type="component" value="Unassembled WGS sequence"/>
</dbReference>
<dbReference type="eggNOG" id="KOG2806">
    <property type="taxonomic scope" value="Eukaryota"/>
</dbReference>
<dbReference type="Gene3D" id="2.170.140.10">
    <property type="entry name" value="Chitin binding domain"/>
    <property type="match status" value="3"/>
</dbReference>
<keyword evidence="1" id="KW-0147">Chitin-binding</keyword>
<evidence type="ECO:0000256" key="3">
    <source>
        <dbReference type="ARBA" id="ARBA00022737"/>
    </source>
</evidence>
<dbReference type="GO" id="GO:0030312">
    <property type="term" value="C:external encapsulating structure"/>
    <property type="evidence" value="ECO:0000318"/>
    <property type="project" value="GO_Central"/>
</dbReference>
<dbReference type="KEGG" id="dpx:DAPPUDRAFT_322382"/>
<keyword evidence="10" id="KW-1185">Reference proteome</keyword>
<dbReference type="SUPFAM" id="SSF57625">
    <property type="entry name" value="Invertebrate chitin-binding proteins"/>
    <property type="match status" value="3"/>
</dbReference>
<dbReference type="AlphaFoldDB" id="E9GVR9"/>
<evidence type="ECO:0000259" key="8">
    <source>
        <dbReference type="PROSITE" id="PS50940"/>
    </source>
</evidence>
<dbReference type="GO" id="GO:0005576">
    <property type="term" value="C:extracellular region"/>
    <property type="evidence" value="ECO:0007669"/>
    <property type="project" value="InterPro"/>
</dbReference>
<evidence type="ECO:0000313" key="10">
    <source>
        <dbReference type="Proteomes" id="UP000000305"/>
    </source>
</evidence>
<dbReference type="EMBL" id="GL732568">
    <property type="protein sequence ID" value="EFX76479.1"/>
    <property type="molecule type" value="Genomic_DNA"/>
</dbReference>
<dbReference type="InParanoid" id="E9GVR9"/>
<name>E9GVR9_DAPPU</name>
<dbReference type="PANTHER" id="PTHR23301:SF0">
    <property type="entry name" value="CHITIN-BINDING TYPE-2 DOMAIN-CONTAINING PROTEIN-RELATED"/>
    <property type="match status" value="1"/>
</dbReference>
<dbReference type="OMA" id="NIANQEC"/>
<evidence type="ECO:0000313" key="9">
    <source>
        <dbReference type="EMBL" id="EFX76479.1"/>
    </source>
</evidence>
<sequence>MAPTFLFIVLAALVHFSSAASNNFPSFRQVRRINIRKQNGRQTPAPFNCVKAGFFGDPKDCNRFYRCVDYYGNEAQFTLFEFVCAEGTIFDESLSVCNHPHAVNPPPACLATTSLVTPTAPTTAPTDAPTAAPTAPTVPTTEFAPDVLPVDPVTTTTAAPVPEPITAAPAPVTTTVAAPATTTVSSGESELTPAITPIVPPPTDAAPFMLTCNDDKFHRHPVRCDLYYKCVWTELAFSVDLRACPPGQHYDEASGTCKSPGRTTACVFATLPPTGVVTTVPTVTTTVATEAPPAVPTTAVATEAPAVVPTTTVATEAPVTAAATTTALPAVETTATTAPSVPAQYTLAPGSLYDCKMPGHYPYQLDCIRFYRCFEIEARVLKGLLYRCPIDYAYSTVTERCVRQNTLPACDRNGIRLPMDFPVPLIPLEDTTMVLLEDFDSFFGNPNYFYIPRRKIKTNPQSSRIRNKPQPQPKNKRY</sequence>
<keyword evidence="5" id="KW-0325">Glycoprotein</keyword>
<dbReference type="InterPro" id="IPR002557">
    <property type="entry name" value="Chitin-bd_dom"/>
</dbReference>
<dbReference type="Pfam" id="PF01607">
    <property type="entry name" value="CBM_14"/>
    <property type="match status" value="2"/>
</dbReference>
<evidence type="ECO:0000256" key="1">
    <source>
        <dbReference type="ARBA" id="ARBA00022669"/>
    </source>
</evidence>
<evidence type="ECO:0000256" key="2">
    <source>
        <dbReference type="ARBA" id="ARBA00022729"/>
    </source>
</evidence>
<feature type="domain" description="Chitin-binding type-2" evidence="8">
    <location>
        <begin position="209"/>
        <end position="268"/>
    </location>
</feature>
<feature type="region of interest" description="Disordered" evidence="6">
    <location>
        <begin position="118"/>
        <end position="148"/>
    </location>
</feature>
<gene>
    <name evidence="9" type="ORF">DAPPUDRAFT_322382</name>
</gene>
<dbReference type="GO" id="GO:0008061">
    <property type="term" value="F:chitin binding"/>
    <property type="evidence" value="ECO:0000318"/>
    <property type="project" value="GO_Central"/>
</dbReference>
<feature type="domain" description="Chitin-binding type-2" evidence="8">
    <location>
        <begin position="46"/>
        <end position="111"/>
    </location>
</feature>
<dbReference type="SMART" id="SM00494">
    <property type="entry name" value="ChtBD2"/>
    <property type="match status" value="3"/>
</dbReference>
<dbReference type="InterPro" id="IPR036508">
    <property type="entry name" value="Chitin-bd_dom_sf"/>
</dbReference>
<dbReference type="HOGENOM" id="CLU_571436_0_0_1"/>
<keyword evidence="4" id="KW-1015">Disulfide bond</keyword>
<evidence type="ECO:0000256" key="4">
    <source>
        <dbReference type="ARBA" id="ARBA00023157"/>
    </source>
</evidence>
<keyword evidence="2 7" id="KW-0732">Signal</keyword>
<dbReference type="STRING" id="6669.E9GVR9"/>
<dbReference type="InterPro" id="IPR051940">
    <property type="entry name" value="Chitin_bind-dev_reg"/>
</dbReference>
<evidence type="ECO:0000256" key="7">
    <source>
        <dbReference type="SAM" id="SignalP"/>
    </source>
</evidence>
<feature type="signal peptide" evidence="7">
    <location>
        <begin position="1"/>
        <end position="19"/>
    </location>
</feature>
<evidence type="ECO:0000256" key="6">
    <source>
        <dbReference type="SAM" id="MobiDB-lite"/>
    </source>
</evidence>
<accession>E9GVR9</accession>
<evidence type="ECO:0000256" key="5">
    <source>
        <dbReference type="ARBA" id="ARBA00023180"/>
    </source>
</evidence>